<dbReference type="PANTHER" id="PTHR11570">
    <property type="entry name" value="S-ADENOSYLMETHIONINE DECARBOXYLASE"/>
    <property type="match status" value="1"/>
</dbReference>
<feature type="domain" description="Very-long-chain aldehyde decarbonylase CER1-like C-terminal" evidence="19">
    <location>
        <begin position="859"/>
        <end position="1029"/>
    </location>
</feature>
<dbReference type="Gene3D" id="3.30.360.50">
    <property type="entry name" value="S-adenosylmethionine decarboxylase"/>
    <property type="match status" value="1"/>
</dbReference>
<dbReference type="GO" id="GO:0016491">
    <property type="term" value="F:oxidoreductase activity"/>
    <property type="evidence" value="ECO:0007669"/>
    <property type="project" value="InterPro"/>
</dbReference>
<keyword evidence="7" id="KW-0949">S-adenosyl-L-methionine</keyword>
<feature type="transmembrane region" description="Helical" evidence="17">
    <location>
        <begin position="733"/>
        <end position="751"/>
    </location>
</feature>
<protein>
    <recommendedName>
        <fullName evidence="6">adenosylmethionine decarboxylase</fullName>
        <ecNumber evidence="6">4.1.1.50</ecNumber>
    </recommendedName>
</protein>
<dbReference type="InterPro" id="IPR036291">
    <property type="entry name" value="NAD(P)-bd_dom_sf"/>
</dbReference>
<dbReference type="Pfam" id="PF01536">
    <property type="entry name" value="SAM_decarbox"/>
    <property type="match status" value="1"/>
</dbReference>
<evidence type="ECO:0000256" key="12">
    <source>
        <dbReference type="ARBA" id="ARBA00023145"/>
    </source>
</evidence>
<keyword evidence="17" id="KW-0812">Transmembrane</keyword>
<name>A0A1D1YCN8_9ARAE</name>
<keyword evidence="11" id="KW-0620">Polyamine biosynthesis</keyword>
<dbReference type="GO" id="GO:0008295">
    <property type="term" value="P:spermidine biosynthetic process"/>
    <property type="evidence" value="ECO:0007669"/>
    <property type="project" value="UniProtKB-KW"/>
</dbReference>
<dbReference type="Pfam" id="PF12076">
    <property type="entry name" value="CER1-like_C"/>
    <property type="match status" value="1"/>
</dbReference>
<comment type="similarity">
    <text evidence="5">Belongs to the sterol desaturase family.</text>
</comment>
<dbReference type="InterPro" id="IPR048283">
    <property type="entry name" value="AdoMetDC-like"/>
</dbReference>
<dbReference type="SUPFAM" id="SSF56276">
    <property type="entry name" value="S-adenosylmethionine decarboxylase"/>
    <property type="match status" value="1"/>
</dbReference>
<dbReference type="InterPro" id="IPR018166">
    <property type="entry name" value="S-AdoMet_deCO2ase_CS"/>
</dbReference>
<evidence type="ECO:0000256" key="3">
    <source>
        <dbReference type="ARBA" id="ARBA00004911"/>
    </source>
</evidence>
<evidence type="ECO:0000256" key="1">
    <source>
        <dbReference type="ARBA" id="ARBA00001928"/>
    </source>
</evidence>
<dbReference type="PANTHER" id="PTHR11570:SF0">
    <property type="entry name" value="S-ADENOSYLMETHIONINE DECARBOXYLASE PROENZYME"/>
    <property type="match status" value="1"/>
</dbReference>
<evidence type="ECO:0000256" key="7">
    <source>
        <dbReference type="ARBA" id="ARBA00022691"/>
    </source>
</evidence>
<evidence type="ECO:0000256" key="8">
    <source>
        <dbReference type="ARBA" id="ARBA00022793"/>
    </source>
</evidence>
<dbReference type="SUPFAM" id="SSF51735">
    <property type="entry name" value="NAD(P)-binding Rossmann-fold domains"/>
    <property type="match status" value="1"/>
</dbReference>
<comment type="pathway">
    <text evidence="3">Amine and polyamine biosynthesis; S-adenosylmethioninamine biosynthesis; S-adenosylmethioninamine from S-adenosyl-L-methionine: step 1/1.</text>
</comment>
<organism evidence="20">
    <name type="scientific">Anthurium amnicola</name>
    <dbReference type="NCBI Taxonomy" id="1678845"/>
    <lineage>
        <taxon>Eukaryota</taxon>
        <taxon>Viridiplantae</taxon>
        <taxon>Streptophyta</taxon>
        <taxon>Embryophyta</taxon>
        <taxon>Tracheophyta</taxon>
        <taxon>Spermatophyta</taxon>
        <taxon>Magnoliopsida</taxon>
        <taxon>Liliopsida</taxon>
        <taxon>Araceae</taxon>
        <taxon>Pothoideae</taxon>
        <taxon>Potheae</taxon>
        <taxon>Anthurium</taxon>
    </lineage>
</organism>
<dbReference type="AlphaFoldDB" id="A0A1D1YCN8"/>
<evidence type="ECO:0000256" key="10">
    <source>
        <dbReference type="ARBA" id="ARBA00023066"/>
    </source>
</evidence>
<keyword evidence="12" id="KW-0865">Zymogen</keyword>
<evidence type="ECO:0000256" key="4">
    <source>
        <dbReference type="ARBA" id="ARBA00008466"/>
    </source>
</evidence>
<dbReference type="Pfam" id="PF04116">
    <property type="entry name" value="FA_hydroxylase"/>
    <property type="match status" value="1"/>
</dbReference>
<dbReference type="GO" id="GO:0016020">
    <property type="term" value="C:membrane"/>
    <property type="evidence" value="ECO:0007669"/>
    <property type="project" value="UniProtKB-SubCell"/>
</dbReference>
<comment type="catalytic activity">
    <reaction evidence="16">
        <text>S-adenosyl-L-methionine + H(+) = S-adenosyl 3-(methylsulfanyl)propylamine + CO2</text>
        <dbReference type="Rhea" id="RHEA:15981"/>
        <dbReference type="ChEBI" id="CHEBI:15378"/>
        <dbReference type="ChEBI" id="CHEBI:16526"/>
        <dbReference type="ChEBI" id="CHEBI:57443"/>
        <dbReference type="ChEBI" id="CHEBI:59789"/>
        <dbReference type="EC" id="4.1.1.50"/>
    </reaction>
</comment>
<evidence type="ECO:0000256" key="6">
    <source>
        <dbReference type="ARBA" id="ARBA00012357"/>
    </source>
</evidence>
<feature type="transmembrane region" description="Helical" evidence="17">
    <location>
        <begin position="534"/>
        <end position="552"/>
    </location>
</feature>
<dbReference type="GO" id="GO:0005506">
    <property type="term" value="F:iron ion binding"/>
    <property type="evidence" value="ECO:0007669"/>
    <property type="project" value="InterPro"/>
</dbReference>
<dbReference type="PROSITE" id="PS01336">
    <property type="entry name" value="ADOMETDC"/>
    <property type="match status" value="1"/>
</dbReference>
<comment type="cofactor">
    <cofactor evidence="1">
        <name>pyruvate</name>
        <dbReference type="ChEBI" id="CHEBI:15361"/>
    </cofactor>
</comment>
<dbReference type="FunFam" id="3.30.360.50:FF:000001">
    <property type="entry name" value="S-adenosylmethionine decarboxylase proenzyme"/>
    <property type="match status" value="1"/>
</dbReference>
<dbReference type="UniPathway" id="UPA00331">
    <property type="reaction ID" value="UER00451"/>
</dbReference>
<dbReference type="GO" id="GO:0099402">
    <property type="term" value="P:plant organ development"/>
    <property type="evidence" value="ECO:0007669"/>
    <property type="project" value="UniProtKB-ARBA"/>
</dbReference>
<dbReference type="NCBIfam" id="TIGR00535">
    <property type="entry name" value="SAM_DCase"/>
    <property type="match status" value="1"/>
</dbReference>
<evidence type="ECO:0000256" key="13">
    <source>
        <dbReference type="ARBA" id="ARBA00023239"/>
    </source>
</evidence>
<proteinExistence type="inferred from homology"/>
<keyword evidence="14" id="KW-0704">Schiff base</keyword>
<keyword evidence="13" id="KW-0456">Lyase</keyword>
<dbReference type="EC" id="4.1.1.50" evidence="6"/>
<dbReference type="GO" id="GO:0005829">
    <property type="term" value="C:cytosol"/>
    <property type="evidence" value="ECO:0007669"/>
    <property type="project" value="TreeGrafter"/>
</dbReference>
<reference evidence="20" key="1">
    <citation type="submission" date="2015-07" db="EMBL/GenBank/DDBJ databases">
        <title>Transcriptome Assembly of Anthurium amnicola.</title>
        <authorList>
            <person name="Suzuki J."/>
        </authorList>
    </citation>
    <scope>NUCLEOTIDE SEQUENCE</scope>
</reference>
<evidence type="ECO:0000256" key="15">
    <source>
        <dbReference type="ARBA" id="ARBA00023317"/>
    </source>
</evidence>
<dbReference type="GO" id="GO:0006597">
    <property type="term" value="P:spermine biosynthetic process"/>
    <property type="evidence" value="ECO:0007669"/>
    <property type="project" value="InterPro"/>
</dbReference>
<keyword evidence="10" id="KW-0745">Spermidine biosynthesis</keyword>
<dbReference type="InterPro" id="IPR006694">
    <property type="entry name" value="Fatty_acid_hydroxylase"/>
</dbReference>
<evidence type="ECO:0000256" key="16">
    <source>
        <dbReference type="ARBA" id="ARBA00048112"/>
    </source>
</evidence>
<dbReference type="InterPro" id="IPR016067">
    <property type="entry name" value="S-AdoMet_deCO2ase_core"/>
</dbReference>
<comment type="similarity">
    <text evidence="4">Belongs to the eukaryotic AdoMetDC family.</text>
</comment>
<evidence type="ECO:0000256" key="11">
    <source>
        <dbReference type="ARBA" id="ARBA00023115"/>
    </source>
</evidence>
<evidence type="ECO:0000256" key="17">
    <source>
        <dbReference type="SAM" id="Phobius"/>
    </source>
</evidence>
<keyword evidence="9" id="KW-0068">Autocatalytic cleavage</keyword>
<evidence type="ECO:0000256" key="9">
    <source>
        <dbReference type="ARBA" id="ARBA00022813"/>
    </source>
</evidence>
<evidence type="ECO:0000256" key="14">
    <source>
        <dbReference type="ARBA" id="ARBA00023270"/>
    </source>
</evidence>
<sequence>MAILEGNAQNPPPQSPIGFEGYEKRLEITFSHAPLFLDPQGRGLRALSRPQIDSILDLALCTIVSQLSNEDLDSYVLSESSLFVYPHKVILKTCGTTKLLLSIPRILQLAAELSLPVLSAKYSRGSFIFPDAQPAPHRSFSEEVSILNGYFSHLSSGGHAYVIGNPAVPNQNWHVYYACERAEQTVVTLEMCMTGLDKDRASVFFKKSSPEGGGGDSSSAKEMSKLAGIADIIPEMEICDFEFEPCGYSMNGISGPALSTIHVTPEDGFSYASYEAMGLDPYSLDLGALVERVLKRFGPANFSLAVTIFGARARVGSWDKEVALRGYARRDMVEQVFPGGGLLLYQNFTARAPSPRSTLHYCWEEEDDVVGGGAEEEEEKKKEALQLSSSLVSHLGFSLFSLQEAEEMDADAAAPLSSWPWDNLGSFKYLLYGPMVAKAIHARAWESHGPDLWWVHILLICALRGLVHTLWCSYGNMLFLTRNRRIVKDGVDFEQIDKEWDWDNFIILQAVIGAMAYCSFPSMGELPVWNARGFVVAAVLHMVVSEALFYLAHRLFHTGYLFKNYHSLHHSTAVPQSFTAGLGTPLEHLVTCAVMGVPLLGAGMAGQASVALVYAYVLGFDFLRCMQHSNVEVLPDGLFRALPFLRYLICTPTYHTLHHKEMDTNFCLFMPLYDVLGNTLNPKSWEMHRKICSARNEEVPDFVFLAHVVDVMSSMHVPFVFRTFGSTPFSNKLFLLPLWPAAFLIMLLMWASSKTFLISFYNLRGCLHQMWAVPRFGFQYFLPFARDGINEQIELAILRADKMGVKVLSLAALNKNESLNGGGTLFVNKHPDLRVRVVHGNTLTAAVILNEIPKGVNEVFLTGATSKLGRAIALYLCRKRIRVLMMTLSSERFQRIQKEAPAEFQQYLVQVTKYQAAKNCKTWIVGKWLSPREQRWAPPGTHFYQFVVPPIFGFRRDCTYGKLAAMRLPKDVNGLGLCEYTLERGVVHACHAGGVVHFLEGWTHHEVGAIDVDRIDVVWEAALRHGLTPV</sequence>
<dbReference type="InterPro" id="IPR001985">
    <property type="entry name" value="S-AdoMet_decarboxylase_euk"/>
</dbReference>
<dbReference type="Gene3D" id="3.40.50.720">
    <property type="entry name" value="NAD(P)-binding Rossmann-like Domain"/>
    <property type="match status" value="1"/>
</dbReference>
<evidence type="ECO:0000313" key="20">
    <source>
        <dbReference type="EMBL" id="JAT52399.1"/>
    </source>
</evidence>
<accession>A0A1D1YCN8</accession>
<dbReference type="GO" id="GO:0008610">
    <property type="term" value="P:lipid biosynthetic process"/>
    <property type="evidence" value="ECO:0007669"/>
    <property type="project" value="InterPro"/>
</dbReference>
<evidence type="ECO:0000259" key="18">
    <source>
        <dbReference type="Pfam" id="PF04116"/>
    </source>
</evidence>
<dbReference type="EMBL" id="GDJX01015537">
    <property type="protein sequence ID" value="JAT52399.1"/>
    <property type="molecule type" value="Transcribed_RNA"/>
</dbReference>
<feature type="transmembrane region" description="Helical" evidence="17">
    <location>
        <begin position="453"/>
        <end position="481"/>
    </location>
</feature>
<keyword evidence="15" id="KW-0670">Pyruvate</keyword>
<keyword evidence="8" id="KW-0210">Decarboxylase</keyword>
<dbReference type="InterPro" id="IPR021940">
    <property type="entry name" value="CER1-like_C"/>
</dbReference>
<dbReference type="Gene3D" id="3.60.90.10">
    <property type="entry name" value="S-adenosylmethionine decarboxylase"/>
    <property type="match status" value="1"/>
</dbReference>
<dbReference type="FunFam" id="3.60.90.10:FF:000002">
    <property type="entry name" value="S-adenosylmethionine decarboxylase proenzyme"/>
    <property type="match status" value="1"/>
</dbReference>
<gene>
    <name evidence="20" type="primary">WAX2_15</name>
    <name evidence="20" type="ORF">g.71526</name>
</gene>
<keyword evidence="17" id="KW-1133">Transmembrane helix</keyword>
<feature type="domain" description="Fatty acid hydroxylase" evidence="18">
    <location>
        <begin position="539"/>
        <end position="679"/>
    </location>
</feature>
<evidence type="ECO:0000256" key="5">
    <source>
        <dbReference type="ARBA" id="ARBA00009324"/>
    </source>
</evidence>
<evidence type="ECO:0000259" key="19">
    <source>
        <dbReference type="Pfam" id="PF12076"/>
    </source>
</evidence>
<dbReference type="GO" id="GO:0004014">
    <property type="term" value="F:adenosylmethionine decarboxylase activity"/>
    <property type="evidence" value="ECO:0007669"/>
    <property type="project" value="UniProtKB-EC"/>
</dbReference>
<comment type="subcellular location">
    <subcellularLocation>
        <location evidence="2">Membrane</location>
        <topology evidence="2">Multi-pass membrane protein</topology>
    </subcellularLocation>
</comment>
<evidence type="ECO:0000256" key="2">
    <source>
        <dbReference type="ARBA" id="ARBA00004141"/>
    </source>
</evidence>
<keyword evidence="17" id="KW-0472">Membrane</keyword>